<dbReference type="PANTHER" id="PTHR30009">
    <property type="entry name" value="CYTOCHROME C-TYPE SYNTHESIS PROTEIN AND PTS TRANSMEMBRANE COMPONENT"/>
    <property type="match status" value="1"/>
</dbReference>
<dbReference type="EMBL" id="CABGGO010000005">
    <property type="protein sequence ID" value="VUS36190.1"/>
    <property type="molecule type" value="Genomic_DNA"/>
</dbReference>
<dbReference type="AlphaFoldDB" id="A0A9Q9S5F2"/>
<evidence type="ECO:0000256" key="6">
    <source>
        <dbReference type="ARBA" id="ARBA00022683"/>
    </source>
</evidence>
<feature type="domain" description="PTS EIIC type-1" evidence="14">
    <location>
        <begin position="15"/>
        <end position="430"/>
    </location>
</feature>
<keyword evidence="2" id="KW-0813">Transport</keyword>
<feature type="transmembrane region" description="Helical" evidence="12">
    <location>
        <begin position="244"/>
        <end position="260"/>
    </location>
</feature>
<feature type="domain" description="PTS EIIB type-1" evidence="13">
    <location>
        <begin position="446"/>
        <end position="525"/>
    </location>
</feature>
<feature type="transmembrane region" description="Helical" evidence="12">
    <location>
        <begin position="290"/>
        <end position="308"/>
    </location>
</feature>
<evidence type="ECO:0000256" key="8">
    <source>
        <dbReference type="ARBA" id="ARBA00022777"/>
    </source>
</evidence>
<dbReference type="NCBIfam" id="TIGR00826">
    <property type="entry name" value="EIIB_glc"/>
    <property type="match status" value="1"/>
</dbReference>
<evidence type="ECO:0000256" key="7">
    <source>
        <dbReference type="ARBA" id="ARBA00022692"/>
    </source>
</evidence>
<dbReference type="Pfam" id="PF02378">
    <property type="entry name" value="PTS_EIIC"/>
    <property type="match status" value="1"/>
</dbReference>
<accession>A0A9Q9S5F2</accession>
<dbReference type="InterPro" id="IPR003352">
    <property type="entry name" value="PTS_EIIC"/>
</dbReference>
<organism evidence="15 16">
    <name type="scientific">Klebsiella pasteurii</name>
    <dbReference type="NCBI Taxonomy" id="2587529"/>
    <lineage>
        <taxon>Bacteria</taxon>
        <taxon>Pseudomonadati</taxon>
        <taxon>Pseudomonadota</taxon>
        <taxon>Gammaproteobacteria</taxon>
        <taxon>Enterobacterales</taxon>
        <taxon>Enterobacteriaceae</taxon>
        <taxon>Klebsiella/Raoultella group</taxon>
        <taxon>Klebsiella</taxon>
    </lineage>
</organism>
<dbReference type="Gene3D" id="3.30.1360.60">
    <property type="entry name" value="Glucose permease domain IIB"/>
    <property type="match status" value="1"/>
</dbReference>
<feature type="transmembrane region" description="Helical" evidence="12">
    <location>
        <begin position="29"/>
        <end position="49"/>
    </location>
</feature>
<dbReference type="PROSITE" id="PS51098">
    <property type="entry name" value="PTS_EIIB_TYPE_1"/>
    <property type="match status" value="1"/>
</dbReference>
<keyword evidence="3" id="KW-1003">Cell membrane</keyword>
<dbReference type="Proteomes" id="UP000318567">
    <property type="component" value="Unassembled WGS sequence"/>
</dbReference>
<evidence type="ECO:0000256" key="10">
    <source>
        <dbReference type="ARBA" id="ARBA00023136"/>
    </source>
</evidence>
<dbReference type="InterPro" id="IPR001996">
    <property type="entry name" value="PTS_IIB_1"/>
</dbReference>
<sequence length="525" mass="57547">MFRVLMVDKQYGGRMIGVKKLQDFSKAMIGPVLYLPVIGLLIALLSMTTNKIWLAEDSSLYLLGKYVSSMLWAVMNNLGFFFCLGLAGGLAKTRKAEAAFVAAMTWFMYLAANNSWLTLTQRLAAGASNAQLYGSGQTYIFGFQVIDMGVFLGIILGCAVAFVHNRFVEIEFRGAFSIYGNSKLVLIIMIPLVGVFAIATVYLWPIVEHGISALTGVMKTFGAAGVFLYGFLNRFLIPTGLHHLIWSPFVFTSIGGQLLIDGQTVVGAKPIFLAEIANNTGEALSDSARFLTYGMVKIFGTAGMALAFYKTARPENKQKLKITLIPLIVTSFLVGITEPFEFLFIFTAPLLWLVYSLLDGFFQMLAWLLDVRVCATNGIIDFIVYNIPAGAHLTRWPVFVALGLMETAAMYYVGKFMIIHFKMRTPGQEQEAAVVNQPASAGSPDAASGEQVILGLGGKENVCSVDNCFTRLRVDVRDPALIQEHILKTSGGTSVIIKGHHVQVIYGLGVNKIRNAVNRYLDVHE</sequence>
<feature type="transmembrane region" description="Helical" evidence="12">
    <location>
        <begin position="69"/>
        <end position="91"/>
    </location>
</feature>
<name>A0A9Q9S5F2_9ENTR</name>
<feature type="transmembrane region" description="Helical" evidence="12">
    <location>
        <begin position="396"/>
        <end position="414"/>
    </location>
</feature>
<feature type="transmembrane region" description="Helical" evidence="12">
    <location>
        <begin position="320"/>
        <end position="336"/>
    </location>
</feature>
<dbReference type="GO" id="GO:0005886">
    <property type="term" value="C:plasma membrane"/>
    <property type="evidence" value="ECO:0007669"/>
    <property type="project" value="UniProtKB-SubCell"/>
</dbReference>
<reference evidence="15 16" key="1">
    <citation type="submission" date="2019-07" db="EMBL/GenBank/DDBJ databases">
        <authorList>
            <person name="Brisse S."/>
            <person name="Rodrigues C."/>
            <person name="Thorpe H."/>
        </authorList>
    </citation>
    <scope>NUCLEOTIDE SEQUENCE [LARGE SCALE GENOMIC DNA]</scope>
    <source>
        <strain evidence="15">SB6410</strain>
    </source>
</reference>
<feature type="active site" description="Phosphocysteine intermediate; for EIIB activity" evidence="11">
    <location>
        <position position="468"/>
    </location>
</feature>
<dbReference type="InterPro" id="IPR050429">
    <property type="entry name" value="PTS_Glucose_EIICBA"/>
</dbReference>
<evidence type="ECO:0000256" key="1">
    <source>
        <dbReference type="ARBA" id="ARBA00004651"/>
    </source>
</evidence>
<dbReference type="CDD" id="cd00212">
    <property type="entry name" value="PTS_IIB_glc"/>
    <property type="match status" value="1"/>
</dbReference>
<dbReference type="Pfam" id="PF00367">
    <property type="entry name" value="PTS_EIIB"/>
    <property type="match status" value="1"/>
</dbReference>
<comment type="caution">
    <text evidence="15">The sequence shown here is derived from an EMBL/GenBank/DDBJ whole genome shotgun (WGS) entry which is preliminary data.</text>
</comment>
<evidence type="ECO:0000256" key="5">
    <source>
        <dbReference type="ARBA" id="ARBA00022679"/>
    </source>
</evidence>
<feature type="transmembrane region" description="Helical" evidence="12">
    <location>
        <begin position="184"/>
        <end position="204"/>
    </location>
</feature>
<keyword evidence="8" id="KW-0418">Kinase</keyword>
<dbReference type="GO" id="GO:0090563">
    <property type="term" value="F:protein-phosphocysteine-sugar phosphotransferase activity"/>
    <property type="evidence" value="ECO:0007669"/>
    <property type="project" value="TreeGrafter"/>
</dbReference>
<dbReference type="GO" id="GO:0009401">
    <property type="term" value="P:phosphoenolpyruvate-dependent sugar phosphotransferase system"/>
    <property type="evidence" value="ECO:0007669"/>
    <property type="project" value="UniProtKB-KW"/>
</dbReference>
<dbReference type="PROSITE" id="PS51103">
    <property type="entry name" value="PTS_EIIC_TYPE_1"/>
    <property type="match status" value="1"/>
</dbReference>
<dbReference type="SUPFAM" id="SSF55604">
    <property type="entry name" value="Glucose permease domain IIB"/>
    <property type="match status" value="1"/>
</dbReference>
<keyword evidence="4" id="KW-0762">Sugar transport</keyword>
<evidence type="ECO:0000256" key="12">
    <source>
        <dbReference type="SAM" id="Phobius"/>
    </source>
</evidence>
<dbReference type="PROSITE" id="PS01035">
    <property type="entry name" value="PTS_EIIB_TYPE_1_CYS"/>
    <property type="match status" value="1"/>
</dbReference>
<evidence type="ECO:0000256" key="3">
    <source>
        <dbReference type="ARBA" id="ARBA00022475"/>
    </source>
</evidence>
<feature type="transmembrane region" description="Helical" evidence="12">
    <location>
        <begin position="210"/>
        <end position="232"/>
    </location>
</feature>
<evidence type="ECO:0000256" key="9">
    <source>
        <dbReference type="ARBA" id="ARBA00022989"/>
    </source>
</evidence>
<dbReference type="InterPro" id="IPR018113">
    <property type="entry name" value="PTrfase_EIIB_Cys"/>
</dbReference>
<keyword evidence="7 12" id="KW-0812">Transmembrane</keyword>
<feature type="transmembrane region" description="Helical" evidence="12">
    <location>
        <begin position="98"/>
        <end position="119"/>
    </location>
</feature>
<proteinExistence type="predicted"/>
<feature type="transmembrane region" description="Helical" evidence="12">
    <location>
        <begin position="139"/>
        <end position="163"/>
    </location>
</feature>
<dbReference type="GO" id="GO:0016301">
    <property type="term" value="F:kinase activity"/>
    <property type="evidence" value="ECO:0007669"/>
    <property type="project" value="UniProtKB-KW"/>
</dbReference>
<evidence type="ECO:0000259" key="13">
    <source>
        <dbReference type="PROSITE" id="PS51098"/>
    </source>
</evidence>
<keyword evidence="10 12" id="KW-0472">Membrane</keyword>
<keyword evidence="9 12" id="KW-1133">Transmembrane helix</keyword>
<keyword evidence="6" id="KW-0598">Phosphotransferase system</keyword>
<dbReference type="GO" id="GO:0008982">
    <property type="term" value="F:protein-N(PI)-phosphohistidine-sugar phosphotransferase activity"/>
    <property type="evidence" value="ECO:0007669"/>
    <property type="project" value="InterPro"/>
</dbReference>
<comment type="subcellular location">
    <subcellularLocation>
        <location evidence="1">Cell membrane</location>
        <topology evidence="1">Multi-pass membrane protein</topology>
    </subcellularLocation>
</comment>
<gene>
    <name evidence="15" type="primary">malX_2</name>
    <name evidence="15" type="ORF">SB6410_05091</name>
</gene>
<dbReference type="PANTHER" id="PTHR30009:SF24">
    <property type="entry name" value="PTS SYSTEM, IIBC COMPONENT"/>
    <property type="match status" value="1"/>
</dbReference>
<keyword evidence="5" id="KW-0808">Transferase</keyword>
<evidence type="ECO:0000313" key="15">
    <source>
        <dbReference type="EMBL" id="VUS36190.1"/>
    </source>
</evidence>
<dbReference type="InterPro" id="IPR036878">
    <property type="entry name" value="Glu_permease_IIB"/>
</dbReference>
<dbReference type="InterPro" id="IPR013013">
    <property type="entry name" value="PTS_EIIC_1"/>
</dbReference>
<evidence type="ECO:0000256" key="11">
    <source>
        <dbReference type="PROSITE-ProRule" id="PRU00421"/>
    </source>
</evidence>
<evidence type="ECO:0000313" key="16">
    <source>
        <dbReference type="Proteomes" id="UP000318567"/>
    </source>
</evidence>
<evidence type="ECO:0000256" key="2">
    <source>
        <dbReference type="ARBA" id="ARBA00022448"/>
    </source>
</evidence>
<protein>
    <submittedName>
        <fullName evidence="15">PTS system maltose-specific EIICB component</fullName>
    </submittedName>
</protein>
<evidence type="ECO:0000259" key="14">
    <source>
        <dbReference type="PROSITE" id="PS51103"/>
    </source>
</evidence>
<evidence type="ECO:0000256" key="4">
    <source>
        <dbReference type="ARBA" id="ARBA00022597"/>
    </source>
</evidence>